<dbReference type="InterPro" id="IPR052558">
    <property type="entry name" value="Siderophore_Hydrolase_D"/>
</dbReference>
<comment type="similarity">
    <text evidence="1">Belongs to the esterase D family.</text>
</comment>
<dbReference type="EMBL" id="JBHSDU010000014">
    <property type="protein sequence ID" value="MFC4311951.1"/>
    <property type="molecule type" value="Genomic_DNA"/>
</dbReference>
<proteinExistence type="inferred from homology"/>
<dbReference type="RefSeq" id="WP_380600944.1">
    <property type="nucleotide sequence ID" value="NZ_JBHSDU010000014.1"/>
</dbReference>
<dbReference type="InterPro" id="IPR029058">
    <property type="entry name" value="AB_hydrolase_fold"/>
</dbReference>
<dbReference type="Pfam" id="PF00756">
    <property type="entry name" value="Esterase"/>
    <property type="match status" value="1"/>
</dbReference>
<keyword evidence="4" id="KW-1185">Reference proteome</keyword>
<sequence>MFLMSGIGLSTALTASRLTGGFAHAEALPRSPLVRPNAEQWDMTSKITGRTYRIYVAKPVAAQEAPPSEGYPVIYLTDGDFNFNTAADAVMMQSIGREAKPAYVVGIGYGKDWQTASRTRCADLTPFPPDAATLASLEASPLTKGASYGEAAGFHRFLTEELRPQIDATYSTNRRDNVLWGHSFGGLFALYVLFNHPDAYQTYLINSPSINWGNGAILKQEAKLKDALAAGKAAPRVLLIAGEYEEKLADHVKLYPGVTREQMQAMLTSFGMVTNALALADRLKAMKAPAGFQVEAVIFPSETHLSVVPTAISRGLRFALPLE</sequence>
<dbReference type="Gene3D" id="3.40.50.1820">
    <property type="entry name" value="alpha/beta hydrolase"/>
    <property type="match status" value="1"/>
</dbReference>
<dbReference type="PANTHER" id="PTHR40841:SF2">
    <property type="entry name" value="SIDEROPHORE-DEGRADING ESTERASE (EUROFUNG)"/>
    <property type="match status" value="1"/>
</dbReference>
<evidence type="ECO:0000256" key="1">
    <source>
        <dbReference type="ARBA" id="ARBA00005622"/>
    </source>
</evidence>
<dbReference type="PANTHER" id="PTHR40841">
    <property type="entry name" value="SIDEROPHORE TRIACETYLFUSARININE C ESTERASE"/>
    <property type="match status" value="1"/>
</dbReference>
<evidence type="ECO:0000256" key="2">
    <source>
        <dbReference type="ARBA" id="ARBA00022801"/>
    </source>
</evidence>
<gene>
    <name evidence="3" type="ORF">ACFPN2_22910</name>
</gene>
<protein>
    <submittedName>
        <fullName evidence="3">Alpha/beta hydrolase</fullName>
    </submittedName>
</protein>
<name>A0ABV8SWK8_9GAMM</name>
<accession>A0ABV8SWK8</accession>
<keyword evidence="2 3" id="KW-0378">Hydrolase</keyword>
<dbReference type="Proteomes" id="UP001595904">
    <property type="component" value="Unassembled WGS sequence"/>
</dbReference>
<evidence type="ECO:0000313" key="4">
    <source>
        <dbReference type="Proteomes" id="UP001595904"/>
    </source>
</evidence>
<dbReference type="SUPFAM" id="SSF53474">
    <property type="entry name" value="alpha/beta-Hydrolases"/>
    <property type="match status" value="1"/>
</dbReference>
<evidence type="ECO:0000313" key="3">
    <source>
        <dbReference type="EMBL" id="MFC4311951.1"/>
    </source>
</evidence>
<dbReference type="GO" id="GO:0016787">
    <property type="term" value="F:hydrolase activity"/>
    <property type="evidence" value="ECO:0007669"/>
    <property type="project" value="UniProtKB-KW"/>
</dbReference>
<organism evidence="3 4">
    <name type="scientific">Steroidobacter flavus</name>
    <dbReference type="NCBI Taxonomy" id="1842136"/>
    <lineage>
        <taxon>Bacteria</taxon>
        <taxon>Pseudomonadati</taxon>
        <taxon>Pseudomonadota</taxon>
        <taxon>Gammaproteobacteria</taxon>
        <taxon>Steroidobacterales</taxon>
        <taxon>Steroidobacteraceae</taxon>
        <taxon>Steroidobacter</taxon>
    </lineage>
</organism>
<dbReference type="InterPro" id="IPR000801">
    <property type="entry name" value="Esterase-like"/>
</dbReference>
<reference evidence="4" key="1">
    <citation type="journal article" date="2019" name="Int. J. Syst. Evol. Microbiol.">
        <title>The Global Catalogue of Microorganisms (GCM) 10K type strain sequencing project: providing services to taxonomists for standard genome sequencing and annotation.</title>
        <authorList>
            <consortium name="The Broad Institute Genomics Platform"/>
            <consortium name="The Broad Institute Genome Sequencing Center for Infectious Disease"/>
            <person name="Wu L."/>
            <person name="Ma J."/>
        </authorList>
    </citation>
    <scope>NUCLEOTIDE SEQUENCE [LARGE SCALE GENOMIC DNA]</scope>
    <source>
        <strain evidence="4">CGMCC 1.10759</strain>
    </source>
</reference>
<comment type="caution">
    <text evidence="3">The sequence shown here is derived from an EMBL/GenBank/DDBJ whole genome shotgun (WGS) entry which is preliminary data.</text>
</comment>